<dbReference type="AlphaFoldDB" id="A0A1J5R8K5"/>
<evidence type="ECO:0000313" key="4">
    <source>
        <dbReference type="EMBL" id="OIQ92350.1"/>
    </source>
</evidence>
<dbReference type="PROSITE" id="PS51109">
    <property type="entry name" value="G5"/>
    <property type="match status" value="1"/>
</dbReference>
<dbReference type="SUPFAM" id="SSF53955">
    <property type="entry name" value="Lysozyme-like"/>
    <property type="match status" value="1"/>
</dbReference>
<dbReference type="Pfam" id="PF07501">
    <property type="entry name" value="G5"/>
    <property type="match status" value="1"/>
</dbReference>
<evidence type="ECO:0000259" key="3">
    <source>
        <dbReference type="PROSITE" id="PS51109"/>
    </source>
</evidence>
<comment type="caution">
    <text evidence="4">The sequence shown here is derived from an EMBL/GenBank/DDBJ whole genome shotgun (WGS) entry which is preliminary data.</text>
</comment>
<dbReference type="Gene3D" id="2.20.230.10">
    <property type="entry name" value="Resuscitation-promoting factor rpfb"/>
    <property type="match status" value="1"/>
</dbReference>
<name>A0A1J5R8K5_9ZZZZ</name>
<accession>A0A1J5R8K5</accession>
<proteinExistence type="predicted"/>
<dbReference type="EMBL" id="MLJW01000234">
    <property type="protein sequence ID" value="OIQ92350.1"/>
    <property type="molecule type" value="Genomic_DNA"/>
</dbReference>
<dbReference type="InterPro" id="IPR011098">
    <property type="entry name" value="G5_dom"/>
</dbReference>
<evidence type="ECO:0000256" key="1">
    <source>
        <dbReference type="ARBA" id="ARBA00022729"/>
    </source>
</evidence>
<dbReference type="SMART" id="SM01208">
    <property type="entry name" value="G5"/>
    <property type="match status" value="1"/>
</dbReference>
<protein>
    <submittedName>
        <fullName evidence="4">Resuscitation-promoting factor Rpf2</fullName>
        <ecNumber evidence="4">3.-.-.-</ecNumber>
    </submittedName>
</protein>
<dbReference type="EC" id="3.-.-.-" evidence="4"/>
<gene>
    <name evidence="4" type="primary">rpf2</name>
    <name evidence="4" type="ORF">GALL_257160</name>
</gene>
<reference evidence="4" key="1">
    <citation type="submission" date="2016-10" db="EMBL/GenBank/DDBJ databases">
        <title>Sequence of Gallionella enrichment culture.</title>
        <authorList>
            <person name="Poehlein A."/>
            <person name="Muehling M."/>
            <person name="Daniel R."/>
        </authorList>
    </citation>
    <scope>NUCLEOTIDE SEQUENCE</scope>
</reference>
<sequence length="423" mass="43968">MTSEPARPESRRARAASAGRDGRRGLIGTVRRWTADRAPGQRIARVAAHGLVLALVAGGTSAFAVMHKAVTVDVDGHEVHVTAFGRTVQDVLQGSGIAVAAGDAVTPALSTVAVNGGDIVVRHGREIEVVMDGQTRTVWTTALTVGEAVQDLGVRDGNAMLSASRSEPLGREPLRVSTEKTIHLVVDGQVIDGLSNEPTVRDALRQIGLVLNEGDQVSVPLDATAVDGLVVLVTRAAQSGDSVTQAVPFAEVDLPDPTLSAGTRRVKVAGRAGLQVVTYSTKVVGGAVVSRTPIATKTTIEPVTQVIRVGTMPVPSLANVVIAPGSAQEIGHQLVAARGWGDSEFACLLTLWDRESGWRVNASNGSSGAYGIPQALPGSKMASVGADWQTNPATQITWGLNYIAGRYATPCGALAHSQSAGWY</sequence>
<feature type="compositionally biased region" description="Basic and acidic residues" evidence="2">
    <location>
        <begin position="1"/>
        <end position="12"/>
    </location>
</feature>
<feature type="region of interest" description="Disordered" evidence="2">
    <location>
        <begin position="1"/>
        <end position="21"/>
    </location>
</feature>
<evidence type="ECO:0000256" key="2">
    <source>
        <dbReference type="SAM" id="MobiDB-lite"/>
    </source>
</evidence>
<feature type="domain" description="G5" evidence="3">
    <location>
        <begin position="233"/>
        <end position="313"/>
    </location>
</feature>
<keyword evidence="1" id="KW-0732">Signal</keyword>
<dbReference type="InterPro" id="IPR023346">
    <property type="entry name" value="Lysozyme-like_dom_sf"/>
</dbReference>
<organism evidence="4">
    <name type="scientific">mine drainage metagenome</name>
    <dbReference type="NCBI Taxonomy" id="410659"/>
    <lineage>
        <taxon>unclassified sequences</taxon>
        <taxon>metagenomes</taxon>
        <taxon>ecological metagenomes</taxon>
    </lineage>
</organism>
<dbReference type="GO" id="GO:0016787">
    <property type="term" value="F:hydrolase activity"/>
    <property type="evidence" value="ECO:0007669"/>
    <property type="project" value="UniProtKB-KW"/>
</dbReference>
<dbReference type="Pfam" id="PF03990">
    <property type="entry name" value="DUF348"/>
    <property type="match status" value="3"/>
</dbReference>
<keyword evidence="4" id="KW-0378">Hydrolase</keyword>
<dbReference type="InterPro" id="IPR007137">
    <property type="entry name" value="DUF348"/>
</dbReference>